<dbReference type="RefSeq" id="WP_323327167.1">
    <property type="nucleotide sequence ID" value="NZ_JAYFSI010000002.1"/>
</dbReference>
<dbReference type="Pfam" id="PF01266">
    <property type="entry name" value="DAO"/>
    <property type="match status" value="1"/>
</dbReference>
<evidence type="ECO:0000313" key="7">
    <source>
        <dbReference type="Proteomes" id="UP001304298"/>
    </source>
</evidence>
<dbReference type="InterPro" id="IPR006076">
    <property type="entry name" value="FAD-dep_OxRdtase"/>
</dbReference>
<name>A0ABU5R3G3_9PSEU</name>
<dbReference type="Gene3D" id="3.50.50.60">
    <property type="entry name" value="FAD/NAD(P)-binding domain"/>
    <property type="match status" value="1"/>
</dbReference>
<dbReference type="Gene3D" id="3.30.9.10">
    <property type="entry name" value="D-Amino Acid Oxidase, subunit A, domain 2"/>
    <property type="match status" value="1"/>
</dbReference>
<dbReference type="PANTHER" id="PTHR10961:SF46">
    <property type="entry name" value="PEROXISOMAL SARCOSINE OXIDASE"/>
    <property type="match status" value="1"/>
</dbReference>
<protein>
    <submittedName>
        <fullName evidence="6">FAD-dependent oxidoreductase</fullName>
    </submittedName>
</protein>
<accession>A0ABU5R3G3</accession>
<dbReference type="Proteomes" id="UP001304298">
    <property type="component" value="Unassembled WGS sequence"/>
</dbReference>
<evidence type="ECO:0000313" key="6">
    <source>
        <dbReference type="EMBL" id="MEA5360751.1"/>
    </source>
</evidence>
<keyword evidence="3" id="KW-0274">FAD</keyword>
<comment type="cofactor">
    <cofactor evidence="1">
        <name>FAD</name>
        <dbReference type="ChEBI" id="CHEBI:57692"/>
    </cofactor>
</comment>
<evidence type="ECO:0000256" key="3">
    <source>
        <dbReference type="ARBA" id="ARBA00022827"/>
    </source>
</evidence>
<sequence length="348" mass="36336">MTPREVVVAGAGVTGLLAAVECALARHRVTVLDRGPIPNPDASSADQHRALRTFAPGDAAASRRMAAAHRRWLELETLLGERFLRRVGIVTAWPDGDVGGVLEAAIGAGVPVSTVAPEKLPHIGFPAGTTGVLELDAGVLLADRVLRAAVRWLDAHPAVRLRPWSAVTEVDGDTGKVTLAGGEVLGADGVLVAAGPWTPDLVGLPAVRHRQTMLYLRPPAELARWWETAPGAGRIGADARAWLLPPGDGTLLKISSDAVCREVPDTDCTGDGPADWTERLLAASVLSDVDRYTVVGAKQCHYLTGEGDALLARVGPAVQARAACGGTGFATAPLAARRFVTTITEETA</sequence>
<dbReference type="InterPro" id="IPR036188">
    <property type="entry name" value="FAD/NAD-bd_sf"/>
</dbReference>
<gene>
    <name evidence="6" type="ORF">VA596_14480</name>
</gene>
<keyword evidence="2" id="KW-0285">Flavoprotein</keyword>
<evidence type="ECO:0000259" key="5">
    <source>
        <dbReference type="Pfam" id="PF01266"/>
    </source>
</evidence>
<keyword evidence="4" id="KW-0560">Oxidoreductase</keyword>
<evidence type="ECO:0000256" key="2">
    <source>
        <dbReference type="ARBA" id="ARBA00022630"/>
    </source>
</evidence>
<evidence type="ECO:0000256" key="1">
    <source>
        <dbReference type="ARBA" id="ARBA00001974"/>
    </source>
</evidence>
<feature type="domain" description="FAD dependent oxidoreductase" evidence="5">
    <location>
        <begin position="6"/>
        <end position="338"/>
    </location>
</feature>
<dbReference type="InterPro" id="IPR045170">
    <property type="entry name" value="MTOX"/>
</dbReference>
<dbReference type="PANTHER" id="PTHR10961">
    <property type="entry name" value="PEROXISOMAL SARCOSINE OXIDASE"/>
    <property type="match status" value="1"/>
</dbReference>
<dbReference type="SUPFAM" id="SSF51905">
    <property type="entry name" value="FAD/NAD(P)-binding domain"/>
    <property type="match status" value="1"/>
</dbReference>
<proteinExistence type="predicted"/>
<evidence type="ECO:0000256" key="4">
    <source>
        <dbReference type="ARBA" id="ARBA00023002"/>
    </source>
</evidence>
<keyword evidence="7" id="KW-1185">Reference proteome</keyword>
<reference evidence="6 7" key="1">
    <citation type="submission" date="2023-12" db="EMBL/GenBank/DDBJ databases">
        <title>Amycolatopsis sp. V23-08.</title>
        <authorList>
            <person name="Somphong A."/>
        </authorList>
    </citation>
    <scope>NUCLEOTIDE SEQUENCE [LARGE SCALE GENOMIC DNA]</scope>
    <source>
        <strain evidence="6 7">V23-08</strain>
    </source>
</reference>
<comment type="caution">
    <text evidence="6">The sequence shown here is derived from an EMBL/GenBank/DDBJ whole genome shotgun (WGS) entry which is preliminary data.</text>
</comment>
<organism evidence="6 7">
    <name type="scientific">Amycolatopsis heterodermiae</name>
    <dbReference type="NCBI Taxonomy" id="3110235"/>
    <lineage>
        <taxon>Bacteria</taxon>
        <taxon>Bacillati</taxon>
        <taxon>Actinomycetota</taxon>
        <taxon>Actinomycetes</taxon>
        <taxon>Pseudonocardiales</taxon>
        <taxon>Pseudonocardiaceae</taxon>
        <taxon>Amycolatopsis</taxon>
    </lineage>
</organism>
<dbReference type="EMBL" id="JAYFSI010000002">
    <property type="protein sequence ID" value="MEA5360751.1"/>
    <property type="molecule type" value="Genomic_DNA"/>
</dbReference>